<dbReference type="Proteomes" id="UP001057561">
    <property type="component" value="Chromosome"/>
</dbReference>
<gene>
    <name evidence="2" type="ORF">NG743_06955</name>
</gene>
<dbReference type="RefSeq" id="WP_257121746.1">
    <property type="nucleotide sequence ID" value="NZ_CP099464.1"/>
</dbReference>
<keyword evidence="1" id="KW-1133">Transmembrane helix</keyword>
<keyword evidence="3" id="KW-1185">Reference proteome</keyword>
<evidence type="ECO:0000313" key="2">
    <source>
        <dbReference type="EMBL" id="UUO16758.1"/>
    </source>
</evidence>
<sequence length="189" mass="20933">MNLTQFNSIFIILNLTELLIDMLRDTFKSILERKIIMSSLKKFVSSAISLAIAVSLVLSLTIGFSGTAMAGFPPLTGARREWLRPIEECVPVQEGRFRVRQKGEIKALTTIKSAVVKLNPPDLRGRIDRIQIQQRVPNFECEGIPVENGEDLIATCNKGSIHLSALPFVYSASGRFDPPGDGQFCVELN</sequence>
<evidence type="ECO:0000256" key="1">
    <source>
        <dbReference type="SAM" id="Phobius"/>
    </source>
</evidence>
<reference evidence="2" key="1">
    <citation type="submission" date="2022-06" db="EMBL/GenBank/DDBJ databases">
        <title>Nostosin G and Spiroidesin B from the Cyanobacterium Dolichospermum sp. NIES-1697.</title>
        <authorList>
            <person name="Phan C.-S."/>
            <person name="Mehjabin J.J."/>
            <person name="Anas A.R.J."/>
            <person name="Hayasaka M."/>
            <person name="Onoki R."/>
            <person name="Wang J."/>
            <person name="Umezawa T."/>
            <person name="Washio K."/>
            <person name="Morikawa M."/>
            <person name="Okino T."/>
        </authorList>
    </citation>
    <scope>NUCLEOTIDE SEQUENCE</scope>
    <source>
        <strain evidence="2">NIES-1697</strain>
    </source>
</reference>
<accession>A0ABY5LXL5</accession>
<proteinExistence type="predicted"/>
<protein>
    <submittedName>
        <fullName evidence="2">Uncharacterized protein</fullName>
    </submittedName>
</protein>
<evidence type="ECO:0000313" key="3">
    <source>
        <dbReference type="Proteomes" id="UP001057561"/>
    </source>
</evidence>
<dbReference type="EMBL" id="CP099464">
    <property type="protein sequence ID" value="UUO16758.1"/>
    <property type="molecule type" value="Genomic_DNA"/>
</dbReference>
<keyword evidence="1" id="KW-0472">Membrane</keyword>
<keyword evidence="1" id="KW-0812">Transmembrane</keyword>
<feature type="transmembrane region" description="Helical" evidence="1">
    <location>
        <begin position="43"/>
        <end position="64"/>
    </location>
</feature>
<organism evidence="2 3">
    <name type="scientific">Dolichospermum heterosporum TAC447</name>
    <dbReference type="NCBI Taxonomy" id="747523"/>
    <lineage>
        <taxon>Bacteria</taxon>
        <taxon>Bacillati</taxon>
        <taxon>Cyanobacteriota</taxon>
        <taxon>Cyanophyceae</taxon>
        <taxon>Nostocales</taxon>
        <taxon>Aphanizomenonaceae</taxon>
        <taxon>Dolichospermum</taxon>
        <taxon>Dolichospermum heterosporum</taxon>
    </lineage>
</organism>
<name>A0ABY5LXL5_9CYAN</name>